<sequence>MYGPGAAYGPEDGCAAGPAGGDGGCGVGWDGPDEGVGSTGTVLLSGQGDEQTIGRASYAVR</sequence>
<organism evidence="2 3">
    <name type="scientific">Streptomyces filamentosus</name>
    <name type="common">Streptomyces roseosporus</name>
    <dbReference type="NCBI Taxonomy" id="67294"/>
    <lineage>
        <taxon>Bacteria</taxon>
        <taxon>Bacillati</taxon>
        <taxon>Actinomycetota</taxon>
        <taxon>Actinomycetes</taxon>
        <taxon>Kitasatosporales</taxon>
        <taxon>Streptomycetaceae</taxon>
        <taxon>Streptomyces</taxon>
    </lineage>
</organism>
<name>A0A919BG29_STRFL</name>
<evidence type="ECO:0000313" key="2">
    <source>
        <dbReference type="EMBL" id="GHF86601.1"/>
    </source>
</evidence>
<dbReference type="Proteomes" id="UP000632849">
    <property type="component" value="Unassembled WGS sequence"/>
</dbReference>
<proteinExistence type="predicted"/>
<dbReference type="AlphaFoldDB" id="A0A919BG29"/>
<dbReference type="EMBL" id="BNBE01000001">
    <property type="protein sequence ID" value="GHF86601.1"/>
    <property type="molecule type" value="Genomic_DNA"/>
</dbReference>
<reference evidence="2" key="2">
    <citation type="submission" date="2020-09" db="EMBL/GenBank/DDBJ databases">
        <authorList>
            <person name="Sun Q."/>
            <person name="Ohkuma M."/>
        </authorList>
    </citation>
    <scope>NUCLEOTIDE SEQUENCE</scope>
    <source>
        <strain evidence="2">JCM 4122</strain>
    </source>
</reference>
<comment type="caution">
    <text evidence="2">The sequence shown here is derived from an EMBL/GenBank/DDBJ whole genome shotgun (WGS) entry which is preliminary data.</text>
</comment>
<feature type="region of interest" description="Disordered" evidence="1">
    <location>
        <begin position="25"/>
        <end position="61"/>
    </location>
</feature>
<feature type="compositionally biased region" description="Polar residues" evidence="1">
    <location>
        <begin position="39"/>
        <end position="50"/>
    </location>
</feature>
<protein>
    <submittedName>
        <fullName evidence="2">Uncharacterized protein</fullName>
    </submittedName>
</protein>
<evidence type="ECO:0000313" key="3">
    <source>
        <dbReference type="Proteomes" id="UP000632849"/>
    </source>
</evidence>
<accession>A0A919BG29</accession>
<gene>
    <name evidence="2" type="ORF">GCM10017667_13760</name>
</gene>
<evidence type="ECO:0000256" key="1">
    <source>
        <dbReference type="SAM" id="MobiDB-lite"/>
    </source>
</evidence>
<reference evidence="2" key="1">
    <citation type="journal article" date="2014" name="Int. J. Syst. Evol. Microbiol.">
        <title>Complete genome sequence of Corynebacterium casei LMG S-19264T (=DSM 44701T), isolated from a smear-ripened cheese.</title>
        <authorList>
            <consortium name="US DOE Joint Genome Institute (JGI-PGF)"/>
            <person name="Walter F."/>
            <person name="Albersmeier A."/>
            <person name="Kalinowski J."/>
            <person name="Ruckert C."/>
        </authorList>
    </citation>
    <scope>NUCLEOTIDE SEQUENCE</scope>
    <source>
        <strain evidence="2">JCM 4122</strain>
    </source>
</reference>
<keyword evidence="3" id="KW-1185">Reference proteome</keyword>